<evidence type="ECO:0000256" key="2">
    <source>
        <dbReference type="ARBA" id="ARBA00022448"/>
    </source>
</evidence>
<sequence length="295" mass="32452">MELIISNLTKTYPNGVRALNNISLTIPQGMFGLLGPNGAGKSTLMRTIATLQDADLGSITLDGIDVLKDKQSVRERLGYLPQDFGLYPRISAETMLDHIAQMKGIGNKAERKDLVEALLNRVNLYKDRKKGLGTYSGGMRQRFGIAQALVGNPSLIIVDEPTAGLDPSERNRFYNLLSEIGENTIVILSTHIVEDVNTLCSNMAIICMGEVLMQGKPKDGLAMVQGKIYQKAIDKGDLDQYRKDYHVISTKLISGKLSLRVESEEALDNGFEAVPADLEDVYFSFISKKVDPITI</sequence>
<dbReference type="OrthoDB" id="977540at2"/>
<keyword evidence="2" id="KW-0813">Transport</keyword>
<dbReference type="InterPro" id="IPR027417">
    <property type="entry name" value="P-loop_NTPase"/>
</dbReference>
<dbReference type="Proteomes" id="UP000294535">
    <property type="component" value="Unassembled WGS sequence"/>
</dbReference>
<dbReference type="GO" id="GO:0005524">
    <property type="term" value="F:ATP binding"/>
    <property type="evidence" value="ECO:0007669"/>
    <property type="project" value="UniProtKB-KW"/>
</dbReference>
<keyword evidence="3" id="KW-0547">Nucleotide-binding</keyword>
<evidence type="ECO:0000256" key="1">
    <source>
        <dbReference type="ARBA" id="ARBA00005417"/>
    </source>
</evidence>
<dbReference type="InterPro" id="IPR003593">
    <property type="entry name" value="AAA+_ATPase"/>
</dbReference>
<dbReference type="PROSITE" id="PS50893">
    <property type="entry name" value="ABC_TRANSPORTER_2"/>
    <property type="match status" value="1"/>
</dbReference>
<dbReference type="PROSITE" id="PS00211">
    <property type="entry name" value="ABC_TRANSPORTER_1"/>
    <property type="match status" value="1"/>
</dbReference>
<dbReference type="PANTHER" id="PTHR43335:SF2">
    <property type="entry name" value="ABC TRANSPORTER, ATP-BINDING PROTEIN"/>
    <property type="match status" value="1"/>
</dbReference>
<reference evidence="6 7" key="1">
    <citation type="submission" date="2019-03" db="EMBL/GenBank/DDBJ databases">
        <title>Genomic Encyclopedia of Type Strains, Phase III (KMG-III): the genomes of soil and plant-associated and newly described type strains.</title>
        <authorList>
            <person name="Whitman W."/>
        </authorList>
    </citation>
    <scope>NUCLEOTIDE SEQUENCE [LARGE SCALE GENOMIC DNA]</scope>
    <source>
        <strain evidence="6 7">CECT 8446</strain>
    </source>
</reference>
<dbReference type="SMART" id="SM00382">
    <property type="entry name" value="AAA"/>
    <property type="match status" value="1"/>
</dbReference>
<dbReference type="InterPro" id="IPR003439">
    <property type="entry name" value="ABC_transporter-like_ATP-bd"/>
</dbReference>
<dbReference type="PANTHER" id="PTHR43335">
    <property type="entry name" value="ABC TRANSPORTER, ATP-BINDING PROTEIN"/>
    <property type="match status" value="1"/>
</dbReference>
<dbReference type="EMBL" id="SNYF01000009">
    <property type="protein sequence ID" value="TDQ14596.1"/>
    <property type="molecule type" value="Genomic_DNA"/>
</dbReference>
<dbReference type="SUPFAM" id="SSF52540">
    <property type="entry name" value="P-loop containing nucleoside triphosphate hydrolases"/>
    <property type="match status" value="1"/>
</dbReference>
<keyword evidence="7" id="KW-1185">Reference proteome</keyword>
<dbReference type="GO" id="GO:0016887">
    <property type="term" value="F:ATP hydrolysis activity"/>
    <property type="evidence" value="ECO:0007669"/>
    <property type="project" value="InterPro"/>
</dbReference>
<organism evidence="6 7">
    <name type="scientific">Algoriphagus boseongensis</name>
    <dbReference type="NCBI Taxonomy" id="1442587"/>
    <lineage>
        <taxon>Bacteria</taxon>
        <taxon>Pseudomonadati</taxon>
        <taxon>Bacteroidota</taxon>
        <taxon>Cytophagia</taxon>
        <taxon>Cytophagales</taxon>
        <taxon>Cyclobacteriaceae</taxon>
        <taxon>Algoriphagus</taxon>
    </lineage>
</organism>
<evidence type="ECO:0000313" key="7">
    <source>
        <dbReference type="Proteomes" id="UP000294535"/>
    </source>
</evidence>
<accession>A0A4R6T261</accession>
<evidence type="ECO:0000313" key="6">
    <source>
        <dbReference type="EMBL" id="TDQ14596.1"/>
    </source>
</evidence>
<gene>
    <name evidence="6" type="ORF">DFQ04_3184</name>
</gene>
<keyword evidence="4" id="KW-0067">ATP-binding</keyword>
<evidence type="ECO:0000256" key="4">
    <source>
        <dbReference type="ARBA" id="ARBA00022840"/>
    </source>
</evidence>
<comment type="caution">
    <text evidence="6">The sequence shown here is derived from an EMBL/GenBank/DDBJ whole genome shotgun (WGS) entry which is preliminary data.</text>
</comment>
<dbReference type="AlphaFoldDB" id="A0A4R6T261"/>
<evidence type="ECO:0000259" key="5">
    <source>
        <dbReference type="PROSITE" id="PS50893"/>
    </source>
</evidence>
<dbReference type="CDD" id="cd03264">
    <property type="entry name" value="ABC_drug_resistance_like"/>
    <property type="match status" value="1"/>
</dbReference>
<protein>
    <submittedName>
        <fullName evidence="6">ABC-type multidrug transport system ATPase subunit</fullName>
    </submittedName>
</protein>
<evidence type="ECO:0000256" key="3">
    <source>
        <dbReference type="ARBA" id="ARBA00022741"/>
    </source>
</evidence>
<dbReference type="Gene3D" id="3.40.50.300">
    <property type="entry name" value="P-loop containing nucleotide triphosphate hydrolases"/>
    <property type="match status" value="1"/>
</dbReference>
<proteinExistence type="inferred from homology"/>
<dbReference type="Pfam" id="PF00005">
    <property type="entry name" value="ABC_tran"/>
    <property type="match status" value="1"/>
</dbReference>
<comment type="similarity">
    <text evidence="1">Belongs to the ABC transporter superfamily.</text>
</comment>
<name>A0A4R6T261_9BACT</name>
<dbReference type="RefSeq" id="WP_133557598.1">
    <property type="nucleotide sequence ID" value="NZ_SNYF01000009.1"/>
</dbReference>
<dbReference type="InterPro" id="IPR017871">
    <property type="entry name" value="ABC_transporter-like_CS"/>
</dbReference>
<feature type="domain" description="ABC transporter" evidence="5">
    <location>
        <begin position="3"/>
        <end position="233"/>
    </location>
</feature>